<feature type="region of interest" description="Disordered" evidence="1">
    <location>
        <begin position="43"/>
        <end position="122"/>
    </location>
</feature>
<sequence length="156" mass="17249">MVPLFESYKKIHGTSCLPFSPPPNWACHGAHPQNAKPVRRLRLPSPDACEGHGRGLLAPPPPATGGADQPRRQRPQSPSSRRRRRRTCRGSGGDARRARVLHRPRRPAPSDVTSPDSVGFKQPTPGMMLNQLHLCFVAAQFVRTQIIELGLVNWFG</sequence>
<dbReference type="RefSeq" id="XP_020098455.1">
    <property type="nucleotide sequence ID" value="XM_020242866.1"/>
</dbReference>
<dbReference type="AlphaFoldDB" id="A0A6P5FZN7"/>
<organism evidence="2 3">
    <name type="scientific">Ananas comosus</name>
    <name type="common">Pineapple</name>
    <name type="synonym">Ananas ananas</name>
    <dbReference type="NCBI Taxonomy" id="4615"/>
    <lineage>
        <taxon>Eukaryota</taxon>
        <taxon>Viridiplantae</taxon>
        <taxon>Streptophyta</taxon>
        <taxon>Embryophyta</taxon>
        <taxon>Tracheophyta</taxon>
        <taxon>Spermatophyta</taxon>
        <taxon>Magnoliopsida</taxon>
        <taxon>Liliopsida</taxon>
        <taxon>Poales</taxon>
        <taxon>Bromeliaceae</taxon>
        <taxon>Bromelioideae</taxon>
        <taxon>Ananas</taxon>
    </lineage>
</organism>
<name>A0A6P5FZN7_ANACO</name>
<accession>A0A6P5FZN7</accession>
<gene>
    <name evidence="3" type="primary">LOC109717194</name>
</gene>
<dbReference type="Proteomes" id="UP000515123">
    <property type="component" value="Linkage group 11"/>
</dbReference>
<reference evidence="3" key="2">
    <citation type="submission" date="2025-08" db="UniProtKB">
        <authorList>
            <consortium name="RefSeq"/>
        </authorList>
    </citation>
    <scope>IDENTIFICATION</scope>
    <source>
        <tissue evidence="3">Leaf</tissue>
    </source>
</reference>
<protein>
    <submittedName>
        <fullName evidence="3">Uncharacterized protein LOC109717194</fullName>
    </submittedName>
</protein>
<reference evidence="2" key="1">
    <citation type="journal article" date="2015" name="Nat. Genet.">
        <title>The pineapple genome and the evolution of CAM photosynthesis.</title>
        <authorList>
            <person name="Ming R."/>
            <person name="VanBuren R."/>
            <person name="Wai C.M."/>
            <person name="Tang H."/>
            <person name="Schatz M.C."/>
            <person name="Bowers J.E."/>
            <person name="Lyons E."/>
            <person name="Wang M.L."/>
            <person name="Chen J."/>
            <person name="Biggers E."/>
            <person name="Zhang J."/>
            <person name="Huang L."/>
            <person name="Zhang L."/>
            <person name="Miao W."/>
            <person name="Zhang J."/>
            <person name="Ye Z."/>
            <person name="Miao C."/>
            <person name="Lin Z."/>
            <person name="Wang H."/>
            <person name="Zhou H."/>
            <person name="Yim W.C."/>
            <person name="Priest H.D."/>
            <person name="Zheng C."/>
            <person name="Woodhouse M."/>
            <person name="Edger P.P."/>
            <person name="Guyot R."/>
            <person name="Guo H.B."/>
            <person name="Guo H."/>
            <person name="Zheng G."/>
            <person name="Singh R."/>
            <person name="Sharma A."/>
            <person name="Min X."/>
            <person name="Zheng Y."/>
            <person name="Lee H."/>
            <person name="Gurtowski J."/>
            <person name="Sedlazeck F.J."/>
            <person name="Harkess A."/>
            <person name="McKain M.R."/>
            <person name="Liao Z."/>
            <person name="Fang J."/>
            <person name="Liu J."/>
            <person name="Zhang X."/>
            <person name="Zhang Q."/>
            <person name="Hu W."/>
            <person name="Qin Y."/>
            <person name="Wang K."/>
            <person name="Chen L.Y."/>
            <person name="Shirley N."/>
            <person name="Lin Y.R."/>
            <person name="Liu L.Y."/>
            <person name="Hernandez A.G."/>
            <person name="Wright C.L."/>
            <person name="Bulone V."/>
            <person name="Tuskan G.A."/>
            <person name="Heath K."/>
            <person name="Zee F."/>
            <person name="Moore P.H."/>
            <person name="Sunkar R."/>
            <person name="Leebens-Mack J.H."/>
            <person name="Mockler T."/>
            <person name="Bennetzen J.L."/>
            <person name="Freeling M."/>
            <person name="Sankoff D."/>
            <person name="Paterson A.H."/>
            <person name="Zhu X."/>
            <person name="Yang X."/>
            <person name="Smith J.A."/>
            <person name="Cushman J.C."/>
            <person name="Paull R.E."/>
            <person name="Yu Q."/>
        </authorList>
    </citation>
    <scope>NUCLEOTIDE SEQUENCE [LARGE SCALE GENOMIC DNA]</scope>
    <source>
        <strain evidence="2">cv. F153</strain>
    </source>
</reference>
<proteinExistence type="predicted"/>
<evidence type="ECO:0000313" key="3">
    <source>
        <dbReference type="RefSeq" id="XP_020098455.1"/>
    </source>
</evidence>
<evidence type="ECO:0000256" key="1">
    <source>
        <dbReference type="SAM" id="MobiDB-lite"/>
    </source>
</evidence>
<keyword evidence="2" id="KW-1185">Reference proteome</keyword>
<evidence type="ECO:0000313" key="2">
    <source>
        <dbReference type="Proteomes" id="UP000515123"/>
    </source>
</evidence>
<dbReference type="GeneID" id="109717194"/>